<dbReference type="Gene3D" id="3.40.50.300">
    <property type="entry name" value="P-loop containing nucleotide triphosphate hydrolases"/>
    <property type="match status" value="1"/>
</dbReference>
<keyword evidence="2" id="KW-0813">Transport</keyword>
<dbReference type="InterPro" id="IPR003439">
    <property type="entry name" value="ABC_transporter-like_ATP-bd"/>
</dbReference>
<dbReference type="SMART" id="SM00382">
    <property type="entry name" value="AAA"/>
    <property type="match status" value="1"/>
</dbReference>
<gene>
    <name evidence="6" type="ORF">H0921_09130</name>
</gene>
<evidence type="ECO:0000313" key="6">
    <source>
        <dbReference type="EMBL" id="MBA2226320.1"/>
    </source>
</evidence>
<feature type="domain" description="ABC transporter" evidence="5">
    <location>
        <begin position="10"/>
        <end position="243"/>
    </location>
</feature>
<dbReference type="SUPFAM" id="SSF52540">
    <property type="entry name" value="P-loop containing nucleoside triphosphate hydrolases"/>
    <property type="match status" value="1"/>
</dbReference>
<keyword evidence="3" id="KW-0547">Nucleotide-binding</keyword>
<evidence type="ECO:0000256" key="1">
    <source>
        <dbReference type="ARBA" id="ARBA00005417"/>
    </source>
</evidence>
<dbReference type="PANTHER" id="PTHR43335">
    <property type="entry name" value="ABC TRANSPORTER, ATP-BINDING PROTEIN"/>
    <property type="match status" value="1"/>
</dbReference>
<dbReference type="Proteomes" id="UP000542342">
    <property type="component" value="Unassembled WGS sequence"/>
</dbReference>
<accession>A0A7V8VE16</accession>
<reference evidence="6 7" key="1">
    <citation type="submission" date="2020-07" db="EMBL/GenBank/DDBJ databases">
        <title>Thermogemmata thermophila gen. nov., sp. nov., a novel moderate thermophilic planctomycete from a Kamchatka hot spring.</title>
        <authorList>
            <person name="Elcheninov A.G."/>
            <person name="Podosokorskaya O.A."/>
            <person name="Kovaleva O.L."/>
            <person name="Novikov A."/>
            <person name="Bonch-Osmolovskaya E.A."/>
            <person name="Toshchakov S.V."/>
            <person name="Kublanov I.V."/>
        </authorList>
    </citation>
    <scope>NUCLEOTIDE SEQUENCE [LARGE SCALE GENOMIC DNA]</scope>
    <source>
        <strain evidence="6 7">2918</strain>
    </source>
</reference>
<dbReference type="GO" id="GO:0005524">
    <property type="term" value="F:ATP binding"/>
    <property type="evidence" value="ECO:0007669"/>
    <property type="project" value="UniProtKB-KW"/>
</dbReference>
<dbReference type="PROSITE" id="PS50893">
    <property type="entry name" value="ABC_TRANSPORTER_2"/>
    <property type="match status" value="1"/>
</dbReference>
<evidence type="ECO:0000259" key="5">
    <source>
        <dbReference type="PROSITE" id="PS50893"/>
    </source>
</evidence>
<protein>
    <submittedName>
        <fullName evidence="6">ABC transporter ATP-binding protein</fullName>
    </submittedName>
</protein>
<proteinExistence type="inferred from homology"/>
<organism evidence="6 7">
    <name type="scientific">Thermogemmata fonticola</name>
    <dbReference type="NCBI Taxonomy" id="2755323"/>
    <lineage>
        <taxon>Bacteria</taxon>
        <taxon>Pseudomonadati</taxon>
        <taxon>Planctomycetota</taxon>
        <taxon>Planctomycetia</taxon>
        <taxon>Gemmatales</taxon>
        <taxon>Gemmataceae</taxon>
        <taxon>Thermogemmata</taxon>
    </lineage>
</organism>
<dbReference type="EMBL" id="JACEFB010000005">
    <property type="protein sequence ID" value="MBA2226320.1"/>
    <property type="molecule type" value="Genomic_DNA"/>
</dbReference>
<evidence type="ECO:0000313" key="7">
    <source>
        <dbReference type="Proteomes" id="UP000542342"/>
    </source>
</evidence>
<comment type="similarity">
    <text evidence="1">Belongs to the ABC transporter superfamily.</text>
</comment>
<name>A0A7V8VE16_9BACT</name>
<dbReference type="Pfam" id="PF00005">
    <property type="entry name" value="ABC_tran"/>
    <property type="match status" value="1"/>
</dbReference>
<evidence type="ECO:0000256" key="3">
    <source>
        <dbReference type="ARBA" id="ARBA00022741"/>
    </source>
</evidence>
<keyword evidence="7" id="KW-1185">Reference proteome</keyword>
<dbReference type="AlphaFoldDB" id="A0A7V8VE16"/>
<evidence type="ECO:0000256" key="2">
    <source>
        <dbReference type="ARBA" id="ARBA00022448"/>
    </source>
</evidence>
<evidence type="ECO:0000256" key="4">
    <source>
        <dbReference type="ARBA" id="ARBA00022840"/>
    </source>
</evidence>
<keyword evidence="4 6" id="KW-0067">ATP-binding</keyword>
<dbReference type="InterPro" id="IPR027417">
    <property type="entry name" value="P-loop_NTPase"/>
</dbReference>
<dbReference type="InterPro" id="IPR003593">
    <property type="entry name" value="AAA+_ATPase"/>
</dbReference>
<sequence length="332" mass="36898">MVYPLSSPLLELHHLGRDYGSITALSDISLTLPPGRIGLLGPNGAGKSTLLKILLGWLPPSRGTGRFLNVELTAPAHLRRQLRERVGFMPEADALIPGLSGVEYVAFAGELCGLPRRHALRRAHEILHLLEMDEARYRPVESYSTGMRQRVKLAQALVHDPPVLLLDEPTAGLDPAGRDALLQLLEHIATQYNKSIILSTHLLADVERICDQVVVLAAGQVCAAGQVEHLKDPRGNRYRLQTYGEDEVFATQLRLHNITVLDHHRPGAWRVLVPADWKPQHFFKIAHQSQTIIHRLVPDEETLEELFLRLLSANKMKRGEDAGPPSLSTGEK</sequence>
<dbReference type="GO" id="GO:0016887">
    <property type="term" value="F:ATP hydrolysis activity"/>
    <property type="evidence" value="ECO:0007669"/>
    <property type="project" value="InterPro"/>
</dbReference>
<comment type="caution">
    <text evidence="6">The sequence shown here is derived from an EMBL/GenBank/DDBJ whole genome shotgun (WGS) entry which is preliminary data.</text>
</comment>